<accession>A0A7Y9XW84</accession>
<dbReference type="InterPro" id="IPR018511">
    <property type="entry name" value="Hemolysin-typ_Ca-bd_CS"/>
</dbReference>
<keyword evidence="3" id="KW-1185">Reference proteome</keyword>
<dbReference type="InterPro" id="IPR006644">
    <property type="entry name" value="Cadg"/>
</dbReference>
<dbReference type="Proteomes" id="UP000522081">
    <property type="component" value="Unassembled WGS sequence"/>
</dbReference>
<dbReference type="PANTHER" id="PTHR31157:SF1">
    <property type="entry name" value="SCP DOMAIN-CONTAINING PROTEIN"/>
    <property type="match status" value="1"/>
</dbReference>
<dbReference type="RefSeq" id="WP_179406180.1">
    <property type="nucleotide sequence ID" value="NZ_BMGF01000001.1"/>
</dbReference>
<dbReference type="NCBIfam" id="TIGR01965">
    <property type="entry name" value="VCBS_repeat"/>
    <property type="match status" value="1"/>
</dbReference>
<dbReference type="InterPro" id="IPR035940">
    <property type="entry name" value="CAP_sf"/>
</dbReference>
<dbReference type="GO" id="GO:0016020">
    <property type="term" value="C:membrane"/>
    <property type="evidence" value="ECO:0007669"/>
    <property type="project" value="InterPro"/>
</dbReference>
<name>A0A7Y9XW84_9SPHN</name>
<dbReference type="InterPro" id="IPR015919">
    <property type="entry name" value="Cadherin-like_sf"/>
</dbReference>
<evidence type="ECO:0000259" key="1">
    <source>
        <dbReference type="SMART" id="SM00736"/>
    </source>
</evidence>
<dbReference type="SUPFAM" id="SSF51120">
    <property type="entry name" value="beta-Roll"/>
    <property type="match status" value="1"/>
</dbReference>
<reference evidence="2 3" key="1">
    <citation type="submission" date="2020-07" db="EMBL/GenBank/DDBJ databases">
        <title>Genomic Encyclopedia of Type Strains, Phase IV (KMG-IV): sequencing the most valuable type-strain genomes for metagenomic binning, comparative biology and taxonomic classification.</title>
        <authorList>
            <person name="Goeker M."/>
        </authorList>
    </citation>
    <scope>NUCLEOTIDE SEQUENCE [LARGE SCALE GENOMIC DNA]</scope>
    <source>
        <strain evidence="2 3">DSM 29043</strain>
    </source>
</reference>
<dbReference type="SUPFAM" id="SSF49313">
    <property type="entry name" value="Cadherin-like"/>
    <property type="match status" value="4"/>
</dbReference>
<dbReference type="InterPro" id="IPR014044">
    <property type="entry name" value="CAP_dom"/>
</dbReference>
<dbReference type="EMBL" id="JACBZF010000001">
    <property type="protein sequence ID" value="NYH94246.1"/>
    <property type="molecule type" value="Genomic_DNA"/>
</dbReference>
<dbReference type="AlphaFoldDB" id="A0A7Y9XW84"/>
<dbReference type="Gene3D" id="2.60.40.10">
    <property type="entry name" value="Immunoglobulins"/>
    <property type="match status" value="1"/>
</dbReference>
<dbReference type="PANTHER" id="PTHR31157">
    <property type="entry name" value="SCP DOMAIN-CONTAINING PROTEIN"/>
    <property type="match status" value="1"/>
</dbReference>
<protein>
    <submittedName>
        <fullName evidence="2">VCBS repeat-containing protein</fullName>
    </submittedName>
</protein>
<dbReference type="Gene3D" id="2.60.40.2810">
    <property type="match status" value="3"/>
</dbReference>
<dbReference type="PROSITE" id="PS00330">
    <property type="entry name" value="HEMOLYSIN_CALCIUM"/>
    <property type="match status" value="2"/>
</dbReference>
<dbReference type="Pfam" id="PF00188">
    <property type="entry name" value="CAP"/>
    <property type="match status" value="1"/>
</dbReference>
<evidence type="ECO:0000313" key="3">
    <source>
        <dbReference type="Proteomes" id="UP000522081"/>
    </source>
</evidence>
<dbReference type="NCBIfam" id="NF012211">
    <property type="entry name" value="tand_rpt_95"/>
    <property type="match status" value="4"/>
</dbReference>
<evidence type="ECO:0000313" key="2">
    <source>
        <dbReference type="EMBL" id="NYH94246.1"/>
    </source>
</evidence>
<dbReference type="SMART" id="SM00736">
    <property type="entry name" value="CADG"/>
    <property type="match status" value="1"/>
</dbReference>
<gene>
    <name evidence="2" type="ORF">FHS75_000551</name>
</gene>
<proteinExistence type="predicted"/>
<dbReference type="Gene3D" id="2.150.10.10">
    <property type="entry name" value="Serralysin-like metalloprotease, C-terminal"/>
    <property type="match status" value="1"/>
</dbReference>
<dbReference type="InterPro" id="IPR013783">
    <property type="entry name" value="Ig-like_fold"/>
</dbReference>
<dbReference type="PRINTS" id="PR00313">
    <property type="entry name" value="CABNDNGRPT"/>
</dbReference>
<dbReference type="InterPro" id="IPR011049">
    <property type="entry name" value="Serralysin-like_metalloprot_C"/>
</dbReference>
<comment type="caution">
    <text evidence="2">The sequence shown here is derived from an EMBL/GenBank/DDBJ whole genome shotgun (WGS) entry which is preliminary data.</text>
</comment>
<dbReference type="CDD" id="cd05379">
    <property type="entry name" value="CAP_bacterial"/>
    <property type="match status" value="1"/>
</dbReference>
<dbReference type="Gene3D" id="3.40.33.10">
    <property type="entry name" value="CAP"/>
    <property type="match status" value="1"/>
</dbReference>
<feature type="domain" description="Dystroglycan-type cadherin-like" evidence="1">
    <location>
        <begin position="618"/>
        <end position="709"/>
    </location>
</feature>
<organism evidence="2 3">
    <name type="scientific">Novosphingobium marinum</name>
    <dbReference type="NCBI Taxonomy" id="1514948"/>
    <lineage>
        <taxon>Bacteria</taxon>
        <taxon>Pseudomonadati</taxon>
        <taxon>Pseudomonadota</taxon>
        <taxon>Alphaproteobacteria</taxon>
        <taxon>Sphingomonadales</taxon>
        <taxon>Sphingomonadaceae</taxon>
        <taxon>Novosphingobium</taxon>
    </lineage>
</organism>
<dbReference type="Pfam" id="PF17963">
    <property type="entry name" value="Big_9"/>
    <property type="match status" value="4"/>
</dbReference>
<dbReference type="GO" id="GO:0005509">
    <property type="term" value="F:calcium ion binding"/>
    <property type="evidence" value="ECO:0007669"/>
    <property type="project" value="InterPro"/>
</dbReference>
<dbReference type="Pfam" id="PF00353">
    <property type="entry name" value="HemolysinCabind"/>
    <property type="match status" value="1"/>
</dbReference>
<dbReference type="InterPro" id="IPR001343">
    <property type="entry name" value="Hemolysn_Ca-bd"/>
</dbReference>
<dbReference type="InterPro" id="IPR010221">
    <property type="entry name" value="VCBS_dom"/>
</dbReference>
<dbReference type="SUPFAM" id="SSF55797">
    <property type="entry name" value="PR-1-like"/>
    <property type="match status" value="1"/>
</dbReference>
<sequence>MPAPTAQEQYFLELINDTRLDPLGNAARYITSYGTLTSNDPAIQNALNFFGVKGSALLSAYQSLVPVGPVAWNDALATAAHNHSAAMISADEQSHQVAGEAGLGQRATDAGYSYRLLGENVYAFSESVMYGHAGFMVDWGNGPNGMQDPAGHRINIMDGRFTEIGIDVTMESNASTQVGPMVVTQDFGSRGEFFVTGVAYNDSDNDDFYSVGEGVGGLKATWGSSSATSGSAGGYSLNVDTGPITVVLTGGGLSGAVTVNTTISGENLKLDVVDGDTLLTSGSIVVSGPLDHIRALGIEAVSITAGGGNQTIEGTDANDTLNGGDGNDLLLGGGGNDVLDGGSGNDQFRGEAGNDTVNGGAGADLIIYSGNHTAYTVSTAGGEAAKIVGSSTGTDIVSGVETFRFDDGDYRYDSASGKLVSATAPQPNRAPTVSSGQTVTVAEDSSVAITVAASDADNDKLTFSAGTAANGSVNGGGGSGNFTYTPDEDFFGFDSFVVTVSDGKGGSANQTVTVNVTGVNDKPVIASVIDITVPGGVTTQINIEAYDPDGDPLTFSAAPMFNGWMRETDVEGVFNFTPHTGFTGEDSVLITVTDGKGGMNFQTVNITVTEGTPQNVAPVVTSSVNVTTDEDKALQVKVNASDANGDTLTYTAGPAGHGTVTGGTNGQFVYTPFENYTGVDKFVVTVSDGRGGTAKQTVNVGVGPVNDAPVAEDSVSFVATENTSRLIQIEATDPDGDPLNYSAGIAKHGSVSGGANGEFTYTPNNGYTGQDSFLVTIADDWGGVKYQTVNVTVSEGIDTSEPLETDAKLYASNGFSGGVGGAVAITGTNGFQDITLYDEPGAVTFDASFNRGGDIIRLPHNASAYTAKVAGSSVILSDGDSAYAIPLGSVGTSLVFTDGTRTLIFDMASGSVKIGGQSVGSAPTILSTPSESSSMPASDTEIISRLYLSDGADVTVGGDFRIFGTTQGETVTYLGGKVTLDPSFNRGGDTIVFEEGYSAYSISVSGSSITISRNGDEIEIPFGSNGTLLDFDGDARILRYDAVTKSVMLGDVVLLGTGGGETGGDGDDISLDIGNGARVETVSLAGSTEYVLSDDASVETNVIIKGFDSDDIIEVSGATGSQYNFGTGDADRDGVKDDLLISYNNAGTANLIAITDAVNPNDIVFNLSTAEAAVGDTFITFG</sequence>